<evidence type="ECO:0000313" key="3">
    <source>
        <dbReference type="Proteomes" id="UP000002964"/>
    </source>
</evidence>
<dbReference type="CDD" id="cd07176">
    <property type="entry name" value="terB"/>
    <property type="match status" value="1"/>
</dbReference>
<dbReference type="Pfam" id="PF05099">
    <property type="entry name" value="TerB"/>
    <property type="match status" value="1"/>
</dbReference>
<dbReference type="HOGENOM" id="CLU_127140_0_0_6"/>
<gene>
    <name evidence="2" type="ORF">Thi970DRAFT_03747</name>
</gene>
<dbReference type="STRING" id="631362.Thi970DRAFT_03747"/>
<dbReference type="eggNOG" id="COG3793">
    <property type="taxonomic scope" value="Bacteria"/>
</dbReference>
<reference evidence="2 3" key="2">
    <citation type="submission" date="2011-11" db="EMBL/GenBank/DDBJ databases">
        <authorList>
            <consortium name="US DOE Joint Genome Institute"/>
            <person name="Lucas S."/>
            <person name="Han J."/>
            <person name="Lapidus A."/>
            <person name="Cheng J.-F."/>
            <person name="Goodwin L."/>
            <person name="Pitluck S."/>
            <person name="Peters L."/>
            <person name="Ovchinnikova G."/>
            <person name="Zhang X."/>
            <person name="Detter J.C."/>
            <person name="Han C."/>
            <person name="Tapia R."/>
            <person name="Land M."/>
            <person name="Hauser L."/>
            <person name="Kyrpides N."/>
            <person name="Ivanova N."/>
            <person name="Pagani I."/>
            <person name="Vogl K."/>
            <person name="Liu Z."/>
            <person name="Overmann J."/>
            <person name="Frigaard N.-U."/>
            <person name="Bryant D."/>
            <person name="Woyke T."/>
        </authorList>
    </citation>
    <scope>NUCLEOTIDE SEQUENCE [LARGE SCALE GENOMIC DNA]</scope>
    <source>
        <strain evidence="2 3">970</strain>
    </source>
</reference>
<dbReference type="Proteomes" id="UP000002964">
    <property type="component" value="Unassembled WGS sequence"/>
</dbReference>
<dbReference type="RefSeq" id="WP_009150532.1">
    <property type="nucleotide sequence ID" value="NZ_JH603170.1"/>
</dbReference>
<dbReference type="InterPro" id="IPR029024">
    <property type="entry name" value="TerB-like"/>
</dbReference>
<evidence type="ECO:0000313" key="2">
    <source>
        <dbReference type="EMBL" id="EIC20129.1"/>
    </source>
</evidence>
<proteinExistence type="predicted"/>
<feature type="domain" description="Co-chaperone DjlA N-terminal" evidence="1">
    <location>
        <begin position="42"/>
        <end position="158"/>
    </location>
</feature>
<organism evidence="2 3">
    <name type="scientific">Thiorhodovibrio frisius</name>
    <dbReference type="NCBI Taxonomy" id="631362"/>
    <lineage>
        <taxon>Bacteria</taxon>
        <taxon>Pseudomonadati</taxon>
        <taxon>Pseudomonadota</taxon>
        <taxon>Gammaproteobacteria</taxon>
        <taxon>Chromatiales</taxon>
        <taxon>Chromatiaceae</taxon>
        <taxon>Thiorhodovibrio</taxon>
    </lineage>
</organism>
<keyword evidence="3" id="KW-1185">Reference proteome</keyword>
<dbReference type="Gene3D" id="1.10.3680.10">
    <property type="entry name" value="TerB-like"/>
    <property type="match status" value="1"/>
</dbReference>
<dbReference type="SUPFAM" id="SSF158682">
    <property type="entry name" value="TerB-like"/>
    <property type="match status" value="1"/>
</dbReference>
<dbReference type="AlphaFoldDB" id="H8Z460"/>
<sequence>MRLLRNINRLVKHSIAEGVEALTPTKFINATKRLLNKDFMKAFSAGVALVATADGSYDEDEKEKIRAYITNTDVLEGYNAGEVLSLVQKYADTLTTDREIGEKKAYEALLEISDDEEYCDMIIKICCEIGKADGNFDDNEKSVVVNICDRLGKDKREYGL</sequence>
<accession>H8Z460</accession>
<name>H8Z460_9GAMM</name>
<dbReference type="EMBL" id="JH603170">
    <property type="protein sequence ID" value="EIC20129.1"/>
    <property type="molecule type" value="Genomic_DNA"/>
</dbReference>
<reference evidence="3" key="1">
    <citation type="submission" date="2011-06" db="EMBL/GenBank/DDBJ databases">
        <authorList>
            <consortium name="US DOE Joint Genome Institute (JGI-PGF)"/>
            <person name="Lucas S."/>
            <person name="Han J."/>
            <person name="Lapidus A."/>
            <person name="Cheng J.-F."/>
            <person name="Goodwin L."/>
            <person name="Pitluck S."/>
            <person name="Peters L."/>
            <person name="Land M.L."/>
            <person name="Hauser L."/>
            <person name="Vogl K."/>
            <person name="Liu Z."/>
            <person name="Overmann J."/>
            <person name="Frigaard N.-U."/>
            <person name="Bryant D.A."/>
            <person name="Woyke T.J."/>
        </authorList>
    </citation>
    <scope>NUCLEOTIDE SEQUENCE [LARGE SCALE GENOMIC DNA]</scope>
    <source>
        <strain evidence="3">970</strain>
    </source>
</reference>
<dbReference type="InterPro" id="IPR007791">
    <property type="entry name" value="DjlA_N"/>
</dbReference>
<evidence type="ECO:0000259" key="1">
    <source>
        <dbReference type="Pfam" id="PF05099"/>
    </source>
</evidence>
<protein>
    <submittedName>
        <fullName evidence="2">Tellurite resistance protein</fullName>
    </submittedName>
</protein>